<evidence type="ECO:0000313" key="2">
    <source>
        <dbReference type="EMBL" id="CAL1270593.1"/>
    </source>
</evidence>
<accession>A0AAV1ZJK1</accession>
<dbReference type="Proteomes" id="UP001497382">
    <property type="component" value="Unassembled WGS sequence"/>
</dbReference>
<protein>
    <submittedName>
        <fullName evidence="2">Uncharacterized protein</fullName>
    </submittedName>
</protein>
<dbReference type="PANTHER" id="PTHR37984:SF5">
    <property type="entry name" value="PROTEIN NYNRIN-LIKE"/>
    <property type="match status" value="1"/>
</dbReference>
<evidence type="ECO:0000313" key="3">
    <source>
        <dbReference type="Proteomes" id="UP001497382"/>
    </source>
</evidence>
<feature type="compositionally biased region" description="Polar residues" evidence="1">
    <location>
        <begin position="167"/>
        <end position="188"/>
    </location>
</feature>
<sequence>MFQMTQIETLPVTSKQLRQKTAKDEELGPLLRALGEGQNLQGREAQYTIEDGCILYGQRVCIPKRYQKNVLDELHAGHLGIVGDKVAVRVYRAANSKWKFGKIVNRDGALHYTIEVQGTLVRRHVDQIRPVGDQVQETDQIPNIRHRFSASDFRESDPNIQHAETADNPTPQVPSEEQEFSPRSTEPSTDIRAQDSPVSDAQPKNPSRCWQLNCIFIDASHEAFSRSMQVMGPEPCQEGRMWVKGQFAIDGIADMINVEDNKRASKLMERLRWK</sequence>
<name>A0AAV1ZJK1_9ARAC</name>
<reference evidence="2 3" key="1">
    <citation type="submission" date="2024-04" db="EMBL/GenBank/DDBJ databases">
        <authorList>
            <person name="Rising A."/>
            <person name="Reimegard J."/>
            <person name="Sonavane S."/>
            <person name="Akerstrom W."/>
            <person name="Nylinder S."/>
            <person name="Hedman E."/>
            <person name="Kallberg Y."/>
        </authorList>
    </citation>
    <scope>NUCLEOTIDE SEQUENCE [LARGE SCALE GENOMIC DNA]</scope>
</reference>
<feature type="compositionally biased region" description="Polar residues" evidence="1">
    <location>
        <begin position="196"/>
        <end position="205"/>
    </location>
</feature>
<dbReference type="EMBL" id="CAXIEN010000049">
    <property type="protein sequence ID" value="CAL1270593.1"/>
    <property type="molecule type" value="Genomic_DNA"/>
</dbReference>
<feature type="region of interest" description="Disordered" evidence="1">
    <location>
        <begin position="150"/>
        <end position="205"/>
    </location>
</feature>
<keyword evidence="3" id="KW-1185">Reference proteome</keyword>
<dbReference type="InterPro" id="IPR050951">
    <property type="entry name" value="Retrovirus_Pol_polyprotein"/>
</dbReference>
<gene>
    <name evidence="2" type="ORF">LARSCL_LOCUS5381</name>
</gene>
<comment type="caution">
    <text evidence="2">The sequence shown here is derived from an EMBL/GenBank/DDBJ whole genome shotgun (WGS) entry which is preliminary data.</text>
</comment>
<evidence type="ECO:0000256" key="1">
    <source>
        <dbReference type="SAM" id="MobiDB-lite"/>
    </source>
</evidence>
<proteinExistence type="predicted"/>
<dbReference type="PANTHER" id="PTHR37984">
    <property type="entry name" value="PROTEIN CBG26694"/>
    <property type="match status" value="1"/>
</dbReference>
<dbReference type="AlphaFoldDB" id="A0AAV1ZJK1"/>
<organism evidence="2 3">
    <name type="scientific">Larinioides sclopetarius</name>
    <dbReference type="NCBI Taxonomy" id="280406"/>
    <lineage>
        <taxon>Eukaryota</taxon>
        <taxon>Metazoa</taxon>
        <taxon>Ecdysozoa</taxon>
        <taxon>Arthropoda</taxon>
        <taxon>Chelicerata</taxon>
        <taxon>Arachnida</taxon>
        <taxon>Araneae</taxon>
        <taxon>Araneomorphae</taxon>
        <taxon>Entelegynae</taxon>
        <taxon>Araneoidea</taxon>
        <taxon>Araneidae</taxon>
        <taxon>Larinioides</taxon>
    </lineage>
</organism>